<name>A0A4R4EAX4_9BACL</name>
<protein>
    <submittedName>
        <fullName evidence="1">Uncharacterized protein</fullName>
    </submittedName>
</protein>
<sequence>MNKAETIKILSVISSAYPSVEMKPERIELWQLCMRDVPFQDAQQILMNHINTSKYPPAIADFKQATQEVKEDPEIEARNIQIAHQEWVAAGHDPEEFIYEPKRLVLR</sequence>
<keyword evidence="2" id="KW-1185">Reference proteome</keyword>
<evidence type="ECO:0000313" key="2">
    <source>
        <dbReference type="Proteomes" id="UP000295418"/>
    </source>
</evidence>
<gene>
    <name evidence="1" type="ORF">E0485_14635</name>
</gene>
<dbReference type="AlphaFoldDB" id="A0A4R4EAX4"/>
<dbReference type="EMBL" id="SKFG01000014">
    <property type="protein sequence ID" value="TCZ76080.1"/>
    <property type="molecule type" value="Genomic_DNA"/>
</dbReference>
<reference evidence="1 2" key="1">
    <citation type="submission" date="2019-03" db="EMBL/GenBank/DDBJ databases">
        <authorList>
            <person name="Kim M.K.M."/>
        </authorList>
    </citation>
    <scope>NUCLEOTIDE SEQUENCE [LARGE SCALE GENOMIC DNA]</scope>
    <source>
        <strain evidence="1 2">18JY21-1</strain>
    </source>
</reference>
<evidence type="ECO:0000313" key="1">
    <source>
        <dbReference type="EMBL" id="TCZ76080.1"/>
    </source>
</evidence>
<proteinExistence type="predicted"/>
<comment type="caution">
    <text evidence="1">The sequence shown here is derived from an EMBL/GenBank/DDBJ whole genome shotgun (WGS) entry which is preliminary data.</text>
</comment>
<dbReference type="Proteomes" id="UP000295418">
    <property type="component" value="Unassembled WGS sequence"/>
</dbReference>
<organism evidence="1 2">
    <name type="scientific">Paenibacillus albiflavus</name>
    <dbReference type="NCBI Taxonomy" id="2545760"/>
    <lineage>
        <taxon>Bacteria</taxon>
        <taxon>Bacillati</taxon>
        <taxon>Bacillota</taxon>
        <taxon>Bacilli</taxon>
        <taxon>Bacillales</taxon>
        <taxon>Paenibacillaceae</taxon>
        <taxon>Paenibacillus</taxon>
    </lineage>
</organism>
<accession>A0A4R4EAX4</accession>
<dbReference type="RefSeq" id="WP_132418806.1">
    <property type="nucleotide sequence ID" value="NZ_SKFG01000014.1"/>
</dbReference>
<dbReference type="Gene3D" id="1.10.8.200">
    <property type="entry name" value="Replisome organizer (g39p helicase loader/inhibitor protein)"/>
    <property type="match status" value="1"/>
</dbReference>
<dbReference type="OrthoDB" id="1634442at2"/>